<evidence type="ECO:0000313" key="8">
    <source>
        <dbReference type="Proteomes" id="UP000612055"/>
    </source>
</evidence>
<feature type="transmembrane region" description="Helical" evidence="6">
    <location>
        <begin position="1213"/>
        <end position="1233"/>
    </location>
</feature>
<evidence type="ECO:0000256" key="1">
    <source>
        <dbReference type="ARBA" id="ARBA00004141"/>
    </source>
</evidence>
<feature type="compositionally biased region" description="Polar residues" evidence="5">
    <location>
        <begin position="159"/>
        <end position="174"/>
    </location>
</feature>
<gene>
    <name evidence="7" type="ORF">HYH03_010249</name>
</gene>
<feature type="transmembrane region" description="Helical" evidence="6">
    <location>
        <begin position="1083"/>
        <end position="1100"/>
    </location>
</feature>
<feature type="transmembrane region" description="Helical" evidence="6">
    <location>
        <begin position="491"/>
        <end position="513"/>
    </location>
</feature>
<feature type="transmembrane region" description="Helical" evidence="6">
    <location>
        <begin position="1178"/>
        <end position="1201"/>
    </location>
</feature>
<organism evidence="7 8">
    <name type="scientific">Edaphochlamys debaryana</name>
    <dbReference type="NCBI Taxonomy" id="47281"/>
    <lineage>
        <taxon>Eukaryota</taxon>
        <taxon>Viridiplantae</taxon>
        <taxon>Chlorophyta</taxon>
        <taxon>core chlorophytes</taxon>
        <taxon>Chlorophyceae</taxon>
        <taxon>CS clade</taxon>
        <taxon>Chlamydomonadales</taxon>
        <taxon>Chlamydomonadales incertae sedis</taxon>
        <taxon>Edaphochlamys</taxon>
    </lineage>
</organism>
<comment type="subcellular location">
    <subcellularLocation>
        <location evidence="1">Membrane</location>
        <topology evidence="1">Multi-pass membrane protein</topology>
    </subcellularLocation>
</comment>
<name>A0A835XWF0_9CHLO</name>
<evidence type="ECO:0000256" key="5">
    <source>
        <dbReference type="SAM" id="MobiDB-lite"/>
    </source>
</evidence>
<comment type="caution">
    <text evidence="7">The sequence shown here is derived from an EMBL/GenBank/DDBJ whole genome shotgun (WGS) entry which is preliminary data.</text>
</comment>
<dbReference type="InterPro" id="IPR044772">
    <property type="entry name" value="NO3_transporter"/>
</dbReference>
<dbReference type="EMBL" id="JAEHOE010000053">
    <property type="protein sequence ID" value="KAG2491463.1"/>
    <property type="molecule type" value="Genomic_DNA"/>
</dbReference>
<sequence>MEDGARSAGGVSSPAPDQPPIYGSVGETSPFDSNAAELQIGVSTPVWTTSSSRSHGPAPGGLLVSPRPRLGAVIELYGSDAWQAHSNRREGSAHGPSAASNPLGASPSAAWSQYARSSVGATGVSGGGFTQTSFAKFSLGISSATHTSGTGVTRGRASLGNSGKLTQLSTSPSQARGWVHPAATNSGGNTTATSSPARGGGQLAPPSGAGARALAAPHGLSGRLERGTPQYGLGPSPAAHPSRLTHGGRSSLLAVPRSGPSYRTLLAAAAASHRDNDLLSGCVTSAAAVEAMVRSSSSGILAETHDAGMALTGAVNGLLSTRLHAGGDGGGGGGGAVDEVAGAALAQVGISATPLGHGDDSVPPSSAPSLTAQAGTLQQARGGGAPSAAAGMHVEAAAFRGRAFSDGGGGDRDGGGGGSGSFWRRGAAVATAAVVCTAFRKAASFRPLSLKSPHHACFHLAWLGAFAVTLAAFAPPALLPAMGLDVSSTTAGGAAVAATLCAALACFVCAWLMRRIGPRYVQIGALLLAALALACGPLVTQAAGFVLVRCVLGASLALAVVAHAWVVAMFDFQCLTAATSAAAGMANAGGGCAMLLVLVCNAHAGGGGTSGSVAIVDGARTVLLTLGGSGVMAMSSVVAPWRATYFALAGLCILVAVLTLAFGQDTPAGDLLDPRPKRFACSDPDESSDLSFHAGASEYYRQASKGMQQEGYQQGYNPSSSKRPAVWDPELALRRKDTTLMAAARQSSTLGKRLDHPADAETPETPRIAHIVTSGAAGGISRRGPFAVAEGTEHELELCSRVPPAADARGFQPACVPGAGGTPAASPGGEASDRTGVDVGGAQPVVLARGSSTGEVLSLTLALAQVAEERGLERPHTMPLPGEQAQQEAGLQAKQHGNPPPDPAAPARAPMMPHGSSLRMVSHRSLTPELDAVRESEPGPGSEDDDLEIVNDRSSKGADISASGLRVDVYGSGHATSAYSSGKGGGRGARGGAAGSAHQAPNFFRWSAAGSSVAGTPHAGAGSPRLVQRACTGEVGEARLYGMALRNPITWLLGLSYALTMGCQLTAWNVLPRFLIHTHQLSVPAATACASVFGLTNLLARAAGAGLSEAVAKRRGMRGRLWALWALQAGAGAACALLGGAADESVGATLALLVLAGVGLQAACGVNASVAPFVSYRAYSAVMTILAAAGFLGSSALTGAFFCGGVDTYDRGFKLMGVTCCTASAGLLVIRFGPWGGPLLGPKPSARGDVWAEERYYAREWSSAERVQGFAAAAAGFAWLAKAERGPGWGKA</sequence>
<feature type="compositionally biased region" description="Polar residues" evidence="5">
    <location>
        <begin position="707"/>
        <end position="722"/>
    </location>
</feature>
<feature type="transmembrane region" description="Helical" evidence="6">
    <location>
        <begin position="1049"/>
        <end position="1071"/>
    </location>
</feature>
<feature type="region of interest" description="Disordered" evidence="5">
    <location>
        <begin position="86"/>
        <end position="108"/>
    </location>
</feature>
<feature type="transmembrane region" description="Helical" evidence="6">
    <location>
        <begin position="582"/>
        <end position="604"/>
    </location>
</feature>
<dbReference type="InterPro" id="IPR036259">
    <property type="entry name" value="MFS_trans_sf"/>
</dbReference>
<keyword evidence="3 6" id="KW-1133">Transmembrane helix</keyword>
<dbReference type="Proteomes" id="UP000612055">
    <property type="component" value="Unassembled WGS sequence"/>
</dbReference>
<feature type="transmembrane region" description="Helical" evidence="6">
    <location>
        <begin position="1121"/>
        <end position="1142"/>
    </location>
</feature>
<feature type="region of interest" description="Disordered" evidence="5">
    <location>
        <begin position="976"/>
        <end position="996"/>
    </location>
</feature>
<feature type="region of interest" description="Disordered" evidence="5">
    <location>
        <begin position="354"/>
        <end position="387"/>
    </location>
</feature>
<evidence type="ECO:0000256" key="4">
    <source>
        <dbReference type="ARBA" id="ARBA00023136"/>
    </source>
</evidence>
<feature type="transmembrane region" description="Helical" evidence="6">
    <location>
        <begin position="546"/>
        <end position="570"/>
    </location>
</feature>
<feature type="region of interest" description="Disordered" evidence="5">
    <location>
        <begin position="145"/>
        <end position="249"/>
    </location>
</feature>
<dbReference type="GO" id="GO:0016020">
    <property type="term" value="C:membrane"/>
    <property type="evidence" value="ECO:0007669"/>
    <property type="project" value="UniProtKB-SubCell"/>
</dbReference>
<dbReference type="SUPFAM" id="SSF103473">
    <property type="entry name" value="MFS general substrate transporter"/>
    <property type="match status" value="2"/>
</dbReference>
<feature type="transmembrane region" description="Helical" evidence="6">
    <location>
        <begin position="1148"/>
        <end position="1166"/>
    </location>
</feature>
<feature type="region of interest" description="Disordered" evidence="5">
    <location>
        <begin position="873"/>
        <end position="915"/>
    </location>
</feature>
<evidence type="ECO:0000256" key="2">
    <source>
        <dbReference type="ARBA" id="ARBA00022692"/>
    </source>
</evidence>
<feature type="region of interest" description="Disordered" evidence="5">
    <location>
        <begin position="745"/>
        <end position="764"/>
    </location>
</feature>
<feature type="transmembrane region" description="Helical" evidence="6">
    <location>
        <begin position="520"/>
        <end position="540"/>
    </location>
</feature>
<dbReference type="Gene3D" id="1.20.1250.20">
    <property type="entry name" value="MFS general substrate transporter like domains"/>
    <property type="match status" value="2"/>
</dbReference>
<evidence type="ECO:0000256" key="6">
    <source>
        <dbReference type="SAM" id="Phobius"/>
    </source>
</evidence>
<feature type="transmembrane region" description="Helical" evidence="6">
    <location>
        <begin position="460"/>
        <end position="479"/>
    </location>
</feature>
<evidence type="ECO:0000313" key="7">
    <source>
        <dbReference type="EMBL" id="KAG2491463.1"/>
    </source>
</evidence>
<feature type="region of interest" description="Disordered" evidence="5">
    <location>
        <begin position="707"/>
        <end position="726"/>
    </location>
</feature>
<dbReference type="PANTHER" id="PTHR23515">
    <property type="entry name" value="HIGH-AFFINITY NITRATE TRANSPORTER 2.3"/>
    <property type="match status" value="1"/>
</dbReference>
<feature type="compositionally biased region" description="Polar residues" evidence="5">
    <location>
        <begin position="363"/>
        <end position="379"/>
    </location>
</feature>
<feature type="region of interest" description="Disordered" evidence="5">
    <location>
        <begin position="1"/>
        <end position="37"/>
    </location>
</feature>
<reference evidence="7" key="1">
    <citation type="journal article" date="2020" name="bioRxiv">
        <title>Comparative genomics of Chlamydomonas.</title>
        <authorList>
            <person name="Craig R.J."/>
            <person name="Hasan A.R."/>
            <person name="Ness R.W."/>
            <person name="Keightley P.D."/>
        </authorList>
    </citation>
    <scope>NUCLEOTIDE SEQUENCE</scope>
    <source>
        <strain evidence="7">CCAP 11/70</strain>
    </source>
</reference>
<keyword evidence="2 6" id="KW-0812">Transmembrane</keyword>
<dbReference type="GO" id="GO:0015112">
    <property type="term" value="F:nitrate transmembrane transporter activity"/>
    <property type="evidence" value="ECO:0007669"/>
    <property type="project" value="InterPro"/>
</dbReference>
<keyword evidence="4 6" id="KW-0472">Membrane</keyword>
<accession>A0A835XWF0</accession>
<protein>
    <submittedName>
        <fullName evidence="7">Uncharacterized protein</fullName>
    </submittedName>
</protein>
<feature type="compositionally biased region" description="Gly residues" evidence="5">
    <location>
        <begin position="982"/>
        <end position="994"/>
    </location>
</feature>
<proteinExistence type="predicted"/>
<keyword evidence="8" id="KW-1185">Reference proteome</keyword>
<feature type="region of interest" description="Disordered" evidence="5">
    <location>
        <begin position="46"/>
        <end position="65"/>
    </location>
</feature>
<feature type="compositionally biased region" description="Low complexity" evidence="5">
    <location>
        <begin position="181"/>
        <end position="197"/>
    </location>
</feature>
<evidence type="ECO:0000256" key="3">
    <source>
        <dbReference type="ARBA" id="ARBA00022989"/>
    </source>
</evidence>
<feature type="compositionally biased region" description="Low complexity" evidence="5">
    <location>
        <begin position="882"/>
        <end position="895"/>
    </location>
</feature>
<feature type="transmembrane region" description="Helical" evidence="6">
    <location>
        <begin position="643"/>
        <end position="662"/>
    </location>
</feature>